<sequence>MTGPKGTVLITNKRDGDPFEVWFSDELRNLTTTTTKTAAIDAAFRRAGIDF</sequence>
<name>A0A7W4ULF3_9MICO</name>
<keyword evidence="2" id="KW-1185">Reference proteome</keyword>
<dbReference type="AlphaFoldDB" id="A0A7W4ULF3"/>
<dbReference type="EMBL" id="JACHWJ010000001">
    <property type="protein sequence ID" value="MBB2956605.1"/>
    <property type="molecule type" value="Genomic_DNA"/>
</dbReference>
<proteinExistence type="predicted"/>
<gene>
    <name evidence="1" type="ORF">FHX72_000717</name>
</gene>
<dbReference type="Proteomes" id="UP000545286">
    <property type="component" value="Unassembled WGS sequence"/>
</dbReference>
<evidence type="ECO:0000313" key="2">
    <source>
        <dbReference type="Proteomes" id="UP000545286"/>
    </source>
</evidence>
<reference evidence="1 2" key="1">
    <citation type="submission" date="2020-08" db="EMBL/GenBank/DDBJ databases">
        <title>Sequencing the genomes of 1000 actinobacteria strains.</title>
        <authorList>
            <person name="Klenk H.-P."/>
        </authorList>
    </citation>
    <scope>NUCLEOTIDE SEQUENCE [LARGE SCALE GENOMIC DNA]</scope>
    <source>
        <strain evidence="1 2">DSM 20419</strain>
    </source>
</reference>
<accession>A0A7W4ULF3</accession>
<protein>
    <submittedName>
        <fullName evidence="1">Uncharacterized protein</fullName>
    </submittedName>
</protein>
<organism evidence="1 2">
    <name type="scientific">Pseudoclavibacter helvolus</name>
    <dbReference type="NCBI Taxonomy" id="255205"/>
    <lineage>
        <taxon>Bacteria</taxon>
        <taxon>Bacillati</taxon>
        <taxon>Actinomycetota</taxon>
        <taxon>Actinomycetes</taxon>
        <taxon>Micrococcales</taxon>
        <taxon>Microbacteriaceae</taxon>
        <taxon>Pseudoclavibacter</taxon>
    </lineage>
</organism>
<dbReference type="RefSeq" id="WP_183623018.1">
    <property type="nucleotide sequence ID" value="NZ_JACHWJ010000001.1"/>
</dbReference>
<evidence type="ECO:0000313" key="1">
    <source>
        <dbReference type="EMBL" id="MBB2956605.1"/>
    </source>
</evidence>
<comment type="caution">
    <text evidence="1">The sequence shown here is derived from an EMBL/GenBank/DDBJ whole genome shotgun (WGS) entry which is preliminary data.</text>
</comment>